<keyword evidence="4" id="KW-1185">Reference proteome</keyword>
<dbReference type="Gene3D" id="3.60.60.10">
    <property type="entry name" value="Penicillin V Acylase, Chain A"/>
    <property type="match status" value="1"/>
</dbReference>
<evidence type="ECO:0000313" key="3">
    <source>
        <dbReference type="EMBL" id="EWM24663.1"/>
    </source>
</evidence>
<dbReference type="GO" id="GO:0006508">
    <property type="term" value="P:proteolysis"/>
    <property type="evidence" value="ECO:0007669"/>
    <property type="project" value="InterPro"/>
</dbReference>
<reference evidence="3 4" key="1">
    <citation type="journal article" date="2014" name="Mol. Plant">
        <title>Chromosome Scale Genome Assembly and Transcriptome Profiling of Nannochloropsis gaditana in Nitrogen Depletion.</title>
        <authorList>
            <person name="Corteggiani Carpinelli E."/>
            <person name="Telatin A."/>
            <person name="Vitulo N."/>
            <person name="Forcato C."/>
            <person name="D'Angelo M."/>
            <person name="Schiavon R."/>
            <person name="Vezzi A."/>
            <person name="Giacometti G.M."/>
            <person name="Morosinotto T."/>
            <person name="Valle G."/>
        </authorList>
    </citation>
    <scope>NUCLEOTIDE SEQUENCE [LARGE SCALE GENOMIC DNA]</scope>
    <source>
        <strain evidence="3 4">B-31</strain>
    </source>
</reference>
<dbReference type="GO" id="GO:0070004">
    <property type="term" value="F:cysteine-type exopeptidase activity"/>
    <property type="evidence" value="ECO:0007669"/>
    <property type="project" value="InterPro"/>
</dbReference>
<keyword evidence="2" id="KW-0732">Signal</keyword>
<gene>
    <name evidence="3" type="ORF">Naga_100055g6</name>
</gene>
<proteinExistence type="inferred from homology"/>
<dbReference type="PANTHER" id="PTHR12994:SF17">
    <property type="entry name" value="LD30995P"/>
    <property type="match status" value="1"/>
</dbReference>
<accession>W7TME0</accession>
<organism evidence="3 4">
    <name type="scientific">Nannochloropsis gaditana</name>
    <dbReference type="NCBI Taxonomy" id="72520"/>
    <lineage>
        <taxon>Eukaryota</taxon>
        <taxon>Sar</taxon>
        <taxon>Stramenopiles</taxon>
        <taxon>Ochrophyta</taxon>
        <taxon>Eustigmatophyceae</taxon>
        <taxon>Eustigmatales</taxon>
        <taxon>Monodopsidaceae</taxon>
        <taxon>Nannochloropsis</taxon>
    </lineage>
</organism>
<name>W7TME0_9STRA</name>
<comment type="caution">
    <text evidence="3">The sequence shown here is derived from an EMBL/GenBank/DDBJ whole genome shotgun (WGS) entry which is preliminary data.</text>
</comment>
<feature type="chain" id="PRO_5004900988" evidence="2">
    <location>
        <begin position="27"/>
        <end position="555"/>
    </location>
</feature>
<comment type="similarity">
    <text evidence="1">Belongs to the peptidase C69 family. Secernin subfamily.</text>
</comment>
<feature type="signal peptide" evidence="2">
    <location>
        <begin position="1"/>
        <end position="26"/>
    </location>
</feature>
<evidence type="ECO:0000313" key="4">
    <source>
        <dbReference type="Proteomes" id="UP000019335"/>
    </source>
</evidence>
<dbReference type="OrthoDB" id="5175656at2759"/>
<dbReference type="AlphaFoldDB" id="W7TME0"/>
<sequence length="555" mass="62370">MPLLRFGGLFTLTLLCVLSMGESCTCFIVTPGASQVGAMQVTYAADSHTLYGYLQFWPRSRHSDGEVINVTDWDSGLFRGVIRQVPLTYNVVGNVNEFGLCITESTWGGLAELAHQPGAILDYGSLIYITLQRAASAQEALQVMTDLVAEYGYASEGETFTVADPEEVWVLEMIGKGEHGKGAVWAAKRIPDGYISAHANQARIQTLESEGIDQVLFSDDVIDFARRIGRFPTEAQDDLFSFSDVYNPITYLAARACEGRVWDFFRRATAADQSIMGPYLDYVTGRNLTKRMPLYIKPVAPLSTSDIVDAMRSHYENTPLAFDQDVGAEAFGLPYRWRPLTWQLDDGRTFFNERAAATQQTGFSLLAQLRRGVPDPIKALQFFAVDDTDSSVMIPVYGGMALVPPSYGPGSISVFEPEKAFWAFNMVANFAYARYAIINPDVRRRQGALEAQQWKLAVEIDEEFTRLWGEDQIKAVAMMTTACVSNAESLVLEWRRFYGELFVKFMDGNIKTKDNPEQLLPDVEQPGYRLEWRERIVRETGERYRFPADMFTSQQ</sequence>
<dbReference type="Pfam" id="PF03577">
    <property type="entry name" value="Peptidase_C69"/>
    <property type="match status" value="1"/>
</dbReference>
<dbReference type="GO" id="GO:0016805">
    <property type="term" value="F:dipeptidase activity"/>
    <property type="evidence" value="ECO:0007669"/>
    <property type="project" value="InterPro"/>
</dbReference>
<protein>
    <submittedName>
        <fullName evidence="3">Peptidase u34 dipeptidase</fullName>
    </submittedName>
</protein>
<dbReference type="EMBL" id="AZIL01001175">
    <property type="protein sequence ID" value="EWM24663.1"/>
    <property type="molecule type" value="Genomic_DNA"/>
</dbReference>
<dbReference type="PANTHER" id="PTHR12994">
    <property type="entry name" value="SECERNIN"/>
    <property type="match status" value="1"/>
</dbReference>
<dbReference type="InterPro" id="IPR005322">
    <property type="entry name" value="Peptidase_C69"/>
</dbReference>
<evidence type="ECO:0000256" key="2">
    <source>
        <dbReference type="SAM" id="SignalP"/>
    </source>
</evidence>
<dbReference type="Proteomes" id="UP000019335">
    <property type="component" value="Chromosome 13"/>
</dbReference>
<evidence type="ECO:0000256" key="1">
    <source>
        <dbReference type="ARBA" id="ARBA00005705"/>
    </source>
</evidence>